<dbReference type="InterPro" id="IPR011701">
    <property type="entry name" value="MFS"/>
</dbReference>
<dbReference type="InterPro" id="IPR036259">
    <property type="entry name" value="MFS_trans_sf"/>
</dbReference>
<gene>
    <name evidence="7" type="ORF">E1N52_21065</name>
</gene>
<feature type="transmembrane region" description="Helical" evidence="5">
    <location>
        <begin position="403"/>
        <end position="427"/>
    </location>
</feature>
<keyword evidence="3 5" id="KW-1133">Transmembrane helix</keyword>
<evidence type="ECO:0000313" key="8">
    <source>
        <dbReference type="Proteomes" id="UP000295606"/>
    </source>
</evidence>
<dbReference type="OrthoDB" id="7066727at2"/>
<feature type="transmembrane region" description="Helical" evidence="5">
    <location>
        <begin position="343"/>
        <end position="363"/>
    </location>
</feature>
<dbReference type="Proteomes" id="UP000295606">
    <property type="component" value="Unassembled WGS sequence"/>
</dbReference>
<evidence type="ECO:0000259" key="6">
    <source>
        <dbReference type="PROSITE" id="PS50850"/>
    </source>
</evidence>
<feature type="transmembrane region" description="Helical" evidence="5">
    <location>
        <begin position="433"/>
        <end position="452"/>
    </location>
</feature>
<feature type="domain" description="Major facilitator superfamily (MFS) profile" evidence="6">
    <location>
        <begin position="39"/>
        <end position="457"/>
    </location>
</feature>
<keyword evidence="4 5" id="KW-0472">Membrane</keyword>
<evidence type="ECO:0000256" key="4">
    <source>
        <dbReference type="ARBA" id="ARBA00023136"/>
    </source>
</evidence>
<comment type="subcellular location">
    <subcellularLocation>
        <location evidence="1">Membrane</location>
        <topology evidence="1">Multi-pass membrane protein</topology>
    </subcellularLocation>
</comment>
<dbReference type="GO" id="GO:0046943">
    <property type="term" value="F:carboxylic acid transmembrane transporter activity"/>
    <property type="evidence" value="ECO:0007669"/>
    <property type="project" value="TreeGrafter"/>
</dbReference>
<keyword evidence="2 5" id="KW-0812">Transmembrane</keyword>
<evidence type="ECO:0000256" key="1">
    <source>
        <dbReference type="ARBA" id="ARBA00004141"/>
    </source>
</evidence>
<feature type="transmembrane region" description="Helical" evidence="5">
    <location>
        <begin position="132"/>
        <end position="154"/>
    </location>
</feature>
<dbReference type="PROSITE" id="PS50850">
    <property type="entry name" value="MFS"/>
    <property type="match status" value="1"/>
</dbReference>
<dbReference type="Gene3D" id="1.20.1250.20">
    <property type="entry name" value="MFS general substrate transporter like domains"/>
    <property type="match status" value="1"/>
</dbReference>
<feature type="transmembrane region" description="Helical" evidence="5">
    <location>
        <begin position="72"/>
        <end position="95"/>
    </location>
</feature>
<evidence type="ECO:0000256" key="3">
    <source>
        <dbReference type="ARBA" id="ARBA00022989"/>
    </source>
</evidence>
<feature type="transmembrane region" description="Helical" evidence="5">
    <location>
        <begin position="193"/>
        <end position="211"/>
    </location>
</feature>
<accession>A0A4R5LB09</accession>
<comment type="caution">
    <text evidence="7">The sequence shown here is derived from an EMBL/GenBank/DDBJ whole genome shotgun (WGS) entry which is preliminary data.</text>
</comment>
<dbReference type="PROSITE" id="PS00217">
    <property type="entry name" value="SUGAR_TRANSPORT_2"/>
    <property type="match status" value="1"/>
</dbReference>
<dbReference type="InterPro" id="IPR005829">
    <property type="entry name" value="Sugar_transporter_CS"/>
</dbReference>
<evidence type="ECO:0000256" key="2">
    <source>
        <dbReference type="ARBA" id="ARBA00022692"/>
    </source>
</evidence>
<proteinExistence type="predicted"/>
<sequence length="460" mass="47446">MNTSSSSRAEVTLERAQSEAGHRLEAATVAIPTRVTVRVVAICLAMILAEGYDVAIYGAVLPMLTHGTDWSLSALQLGAIASCSLAGMMIGAMGAGTLSDMIGRRRMLLGSAALFSAMMAAAALAPTPAWFVVARIVGGLGLGGVVPTAAALTVEYSPPGRRSFNYALIYTGYSLGGILVALLAMNWLPTHGWRLLFGVGAAPLILVVLTARHLPESLEFLLARNRIPEARSVARALGIQHSALENEAGARAMEVANVNVVQKAAPIRSLFNASNVRATLAFWIAMFMGLLLLYGLSTWLPQLMRKAGFPLGSNLALLVMLNSTAALGSLLGGAVADRLGSKAVVSVLYLLAAASLCALPFAHGTLQTYVLVGIAGVGTIGNTMLLGAYITRHYPPRNRATGIGWALGIGRFGAIAGPLIGGALAQAGAPLPWNFYAFAGAGLAAALAVLAVPGHAAGTE</sequence>
<feature type="transmembrane region" description="Helical" evidence="5">
    <location>
        <begin position="278"/>
        <end position="296"/>
    </location>
</feature>
<protein>
    <submittedName>
        <fullName evidence="7">MFS transporter</fullName>
    </submittedName>
</protein>
<dbReference type="Pfam" id="PF07690">
    <property type="entry name" value="MFS_1"/>
    <property type="match status" value="1"/>
</dbReference>
<feature type="transmembrane region" description="Helical" evidence="5">
    <location>
        <begin position="369"/>
        <end position="391"/>
    </location>
</feature>
<dbReference type="InterPro" id="IPR020846">
    <property type="entry name" value="MFS_dom"/>
</dbReference>
<evidence type="ECO:0000313" key="7">
    <source>
        <dbReference type="EMBL" id="TDG06406.1"/>
    </source>
</evidence>
<reference evidence="7 8" key="1">
    <citation type="submission" date="2019-03" db="EMBL/GenBank/DDBJ databases">
        <title>Paraburkholderia sp. isolated from native Mimosa gymnas in Guartela State Park, Brazil.</title>
        <authorList>
            <person name="Paulitsch F."/>
            <person name="Hungria M."/>
            <person name="Delamuta J.R.M."/>
            <person name="Ribeiro R.A."/>
            <person name="Dall'Agnol R."/>
            <person name="Silva J.S.B."/>
        </authorList>
    </citation>
    <scope>NUCLEOTIDE SEQUENCE [LARGE SCALE GENOMIC DNA]</scope>
    <source>
        <strain evidence="7 8">CNPSo 3008</strain>
    </source>
</reference>
<dbReference type="PANTHER" id="PTHR23508:SF10">
    <property type="entry name" value="CARBOXYLIC ACID TRANSPORTER PROTEIN HOMOLOG"/>
    <property type="match status" value="1"/>
</dbReference>
<dbReference type="AlphaFoldDB" id="A0A4R5LB09"/>
<organism evidence="7 8">
    <name type="scientific">Paraburkholderia guartelaensis</name>
    <dbReference type="NCBI Taxonomy" id="2546446"/>
    <lineage>
        <taxon>Bacteria</taxon>
        <taxon>Pseudomonadati</taxon>
        <taxon>Pseudomonadota</taxon>
        <taxon>Betaproteobacteria</taxon>
        <taxon>Burkholderiales</taxon>
        <taxon>Burkholderiaceae</taxon>
        <taxon>Paraburkholderia</taxon>
    </lineage>
</organism>
<feature type="transmembrane region" description="Helical" evidence="5">
    <location>
        <begin position="166"/>
        <end position="187"/>
    </location>
</feature>
<dbReference type="GO" id="GO:0005886">
    <property type="term" value="C:plasma membrane"/>
    <property type="evidence" value="ECO:0007669"/>
    <property type="project" value="TreeGrafter"/>
</dbReference>
<dbReference type="SUPFAM" id="SSF103473">
    <property type="entry name" value="MFS general substrate transporter"/>
    <property type="match status" value="1"/>
</dbReference>
<dbReference type="RefSeq" id="WP_133184661.1">
    <property type="nucleotide sequence ID" value="NZ_SMOD01000015.1"/>
</dbReference>
<feature type="transmembrane region" description="Helical" evidence="5">
    <location>
        <begin position="107"/>
        <end position="126"/>
    </location>
</feature>
<feature type="transmembrane region" description="Helical" evidence="5">
    <location>
        <begin position="39"/>
        <end position="60"/>
    </location>
</feature>
<evidence type="ECO:0000256" key="5">
    <source>
        <dbReference type="SAM" id="Phobius"/>
    </source>
</evidence>
<feature type="transmembrane region" description="Helical" evidence="5">
    <location>
        <begin position="316"/>
        <end position="336"/>
    </location>
</feature>
<dbReference type="EMBL" id="SMOD01000015">
    <property type="protein sequence ID" value="TDG06406.1"/>
    <property type="molecule type" value="Genomic_DNA"/>
</dbReference>
<name>A0A4R5LB09_9BURK</name>
<dbReference type="PANTHER" id="PTHR23508">
    <property type="entry name" value="CARBOXYLIC ACID TRANSPORTER PROTEIN HOMOLOG"/>
    <property type="match status" value="1"/>
</dbReference>
<dbReference type="PROSITE" id="PS00216">
    <property type="entry name" value="SUGAR_TRANSPORT_1"/>
    <property type="match status" value="1"/>
</dbReference>